<reference evidence="6 7" key="1">
    <citation type="submission" date="2019-05" db="EMBL/GenBank/DDBJ databases">
        <title>Another draft genome of Portunus trituberculatus and its Hox gene families provides insights of decapod evolution.</title>
        <authorList>
            <person name="Jeong J.-H."/>
            <person name="Song I."/>
            <person name="Kim S."/>
            <person name="Choi T."/>
            <person name="Kim D."/>
            <person name="Ryu S."/>
            <person name="Kim W."/>
        </authorList>
    </citation>
    <scope>NUCLEOTIDE SEQUENCE [LARGE SCALE GENOMIC DNA]</scope>
    <source>
        <tissue evidence="6">Muscle</tissue>
    </source>
</reference>
<dbReference type="PRINTS" id="PR00722">
    <property type="entry name" value="CHYMOTRYPSIN"/>
</dbReference>
<evidence type="ECO:0000313" key="6">
    <source>
        <dbReference type="EMBL" id="MPC25475.1"/>
    </source>
</evidence>
<dbReference type="AlphaFoldDB" id="A0A5B7DW15"/>
<evidence type="ECO:0000259" key="5">
    <source>
        <dbReference type="PROSITE" id="PS51670"/>
    </source>
</evidence>
<feature type="disulfide bond" evidence="2">
    <location>
        <begin position="40"/>
        <end position="74"/>
    </location>
</feature>
<feature type="domain" description="Peptidase S1" evidence="4">
    <location>
        <begin position="364"/>
        <end position="601"/>
    </location>
</feature>
<dbReference type="InterPro" id="IPR003582">
    <property type="entry name" value="ShKT_dom"/>
</dbReference>
<dbReference type="GO" id="GO:0006508">
    <property type="term" value="P:proteolysis"/>
    <property type="evidence" value="ECO:0007669"/>
    <property type="project" value="UniProtKB-KW"/>
</dbReference>
<feature type="region of interest" description="Disordered" evidence="3">
    <location>
        <begin position="365"/>
        <end position="406"/>
    </location>
</feature>
<dbReference type="InterPro" id="IPR043504">
    <property type="entry name" value="Peptidase_S1_PA_chymotrypsin"/>
</dbReference>
<dbReference type="PROSITE" id="PS00134">
    <property type="entry name" value="TRYPSIN_HIS"/>
    <property type="match status" value="1"/>
</dbReference>
<dbReference type="CDD" id="cd00190">
    <property type="entry name" value="Tryp_SPc"/>
    <property type="match status" value="1"/>
</dbReference>
<evidence type="ECO:0000256" key="1">
    <source>
        <dbReference type="ARBA" id="ARBA00023157"/>
    </source>
</evidence>
<dbReference type="GO" id="GO:0004252">
    <property type="term" value="F:serine-type endopeptidase activity"/>
    <property type="evidence" value="ECO:0007669"/>
    <property type="project" value="InterPro"/>
</dbReference>
<dbReference type="EMBL" id="VSRR010001468">
    <property type="protein sequence ID" value="MPC25475.1"/>
    <property type="molecule type" value="Genomic_DNA"/>
</dbReference>
<accession>A0A5B7DW15</accession>
<keyword evidence="6" id="KW-0645">Protease</keyword>
<organism evidence="6 7">
    <name type="scientific">Portunus trituberculatus</name>
    <name type="common">Swimming crab</name>
    <name type="synonym">Neptunus trituberculatus</name>
    <dbReference type="NCBI Taxonomy" id="210409"/>
    <lineage>
        <taxon>Eukaryota</taxon>
        <taxon>Metazoa</taxon>
        <taxon>Ecdysozoa</taxon>
        <taxon>Arthropoda</taxon>
        <taxon>Crustacea</taxon>
        <taxon>Multicrustacea</taxon>
        <taxon>Malacostraca</taxon>
        <taxon>Eumalacostraca</taxon>
        <taxon>Eucarida</taxon>
        <taxon>Decapoda</taxon>
        <taxon>Pleocyemata</taxon>
        <taxon>Brachyura</taxon>
        <taxon>Eubrachyura</taxon>
        <taxon>Portunoidea</taxon>
        <taxon>Portunidae</taxon>
        <taxon>Portuninae</taxon>
        <taxon>Portunus</taxon>
    </lineage>
</organism>
<dbReference type="PROSITE" id="PS50240">
    <property type="entry name" value="TRYPSIN_DOM"/>
    <property type="match status" value="1"/>
</dbReference>
<dbReference type="SMART" id="SM00254">
    <property type="entry name" value="ShKT"/>
    <property type="match status" value="3"/>
</dbReference>
<keyword evidence="1 2" id="KW-1015">Disulfide bond</keyword>
<dbReference type="SUPFAM" id="SSF50494">
    <property type="entry name" value="Trypsin-like serine proteases"/>
    <property type="match status" value="1"/>
</dbReference>
<dbReference type="InterPro" id="IPR018114">
    <property type="entry name" value="TRYPSIN_HIS"/>
</dbReference>
<sequence length="611" mass="67212">MYNTKEYKILYFYFSFACLNFVFPSSTVLAKPQGNAADSCQDLREECAELAEDGGCEGNVEFMEVFCQQTCDTCRPRSKVSGCEDQREECGFWGVTGQCDFNPAYMNINCPVTCQACPPLTPEDCVDQHRFCFLGSLLGLCRTNPSFYLVFCGDSCRRFISVCRAGIQCGKKPNITSTVNENTASYLRQRRGVGVSHQPQENDSCSTLPLNSAGREAITLLLSDYDAAGMQDENELEHWIKSVLLVFLERVQMERPPSRPPMNQPFTPSEQQPTPQQPLSSIDVKVRALVPFCTASGYLSLVRRLRRLIRGNTGRPLNPIAASLAVSVNFCQYGVGKRGMSVPDPPRQLQQLSVAQSFPGLELFQGGQTPPPPVSPDVPTGTLLNDTQVEGEEPAGPRPVTEDNVNDRDAFSCGGALISPYHVVTAAHCLLEPGVKGNNTVNFLKYVARKLWVMFVVVVVVQFTEALQPYCLPRVGIDLVGRPLTMSGWGVRPGGQVATILHNITVRVVSEDECSDAYDDDDISVFFEVLYPEGVNKLLMCATSEEPVCRGDSGGPLVLDEEQIQYEVGVVSTGYGCGASHYPGIYTNISQFLTWIEEEVYDGCSMMSVAY</sequence>
<keyword evidence="7" id="KW-1185">Reference proteome</keyword>
<dbReference type="Pfam" id="PF01549">
    <property type="entry name" value="ShK"/>
    <property type="match status" value="2"/>
</dbReference>
<dbReference type="InterPro" id="IPR001254">
    <property type="entry name" value="Trypsin_dom"/>
</dbReference>
<evidence type="ECO:0000256" key="2">
    <source>
        <dbReference type="PROSITE-ProRule" id="PRU01005"/>
    </source>
</evidence>
<comment type="caution">
    <text evidence="2">Lacks conserved residue(s) required for the propagation of feature annotation.</text>
</comment>
<name>A0A5B7DW15_PORTR</name>
<dbReference type="PROSITE" id="PS51670">
    <property type="entry name" value="SHKT"/>
    <property type="match status" value="2"/>
</dbReference>
<feature type="disulfide bond" evidence="2">
    <location>
        <begin position="83"/>
        <end position="117"/>
    </location>
</feature>
<keyword evidence="6" id="KW-0472">Membrane</keyword>
<comment type="caution">
    <text evidence="6">The sequence shown here is derived from an EMBL/GenBank/DDBJ whole genome shotgun (WGS) entry which is preliminary data.</text>
</comment>
<feature type="domain" description="ShKT" evidence="5">
    <location>
        <begin position="83"/>
        <end position="117"/>
    </location>
</feature>
<gene>
    <name evidence="6" type="primary">TMPRSS4</name>
    <name evidence="6" type="ORF">E2C01_018592</name>
</gene>
<evidence type="ECO:0000256" key="3">
    <source>
        <dbReference type="SAM" id="MobiDB-lite"/>
    </source>
</evidence>
<dbReference type="Proteomes" id="UP000324222">
    <property type="component" value="Unassembled WGS sequence"/>
</dbReference>
<feature type="domain" description="ShKT" evidence="5">
    <location>
        <begin position="40"/>
        <end position="74"/>
    </location>
</feature>
<dbReference type="PANTHER" id="PTHR24253">
    <property type="entry name" value="TRANSMEMBRANE PROTEASE SERINE"/>
    <property type="match status" value="1"/>
</dbReference>
<dbReference type="OrthoDB" id="546450at2759"/>
<proteinExistence type="predicted"/>
<dbReference type="SMART" id="SM00020">
    <property type="entry name" value="Tryp_SPc"/>
    <property type="match status" value="1"/>
</dbReference>
<protein>
    <submittedName>
        <fullName evidence="6">Transmembrane protease serine 4</fullName>
    </submittedName>
</protein>
<dbReference type="PANTHER" id="PTHR24253:SF153">
    <property type="entry name" value="SERINE PROTEASE HEPSIN"/>
    <property type="match status" value="1"/>
</dbReference>
<keyword evidence="6" id="KW-0812">Transmembrane</keyword>
<evidence type="ECO:0000259" key="4">
    <source>
        <dbReference type="PROSITE" id="PS50240"/>
    </source>
</evidence>
<dbReference type="Gene3D" id="2.40.10.10">
    <property type="entry name" value="Trypsin-like serine proteases"/>
    <property type="match status" value="2"/>
</dbReference>
<evidence type="ECO:0000313" key="7">
    <source>
        <dbReference type="Proteomes" id="UP000324222"/>
    </source>
</evidence>
<dbReference type="Pfam" id="PF00089">
    <property type="entry name" value="Trypsin"/>
    <property type="match status" value="1"/>
</dbReference>
<feature type="region of interest" description="Disordered" evidence="3">
    <location>
        <begin position="255"/>
        <end position="278"/>
    </location>
</feature>
<dbReference type="InterPro" id="IPR001314">
    <property type="entry name" value="Peptidase_S1A"/>
</dbReference>
<feature type="compositionally biased region" description="Low complexity" evidence="3">
    <location>
        <begin position="264"/>
        <end position="278"/>
    </location>
</feature>
<dbReference type="InterPro" id="IPR009003">
    <property type="entry name" value="Peptidase_S1_PA"/>
</dbReference>
<keyword evidence="6" id="KW-0378">Hydrolase</keyword>